<dbReference type="SUPFAM" id="SSF52540">
    <property type="entry name" value="P-loop containing nucleoside triphosphate hydrolases"/>
    <property type="match status" value="2"/>
</dbReference>
<reference evidence="8 9" key="1">
    <citation type="submission" date="2017-02" db="EMBL/GenBank/DDBJ databases">
        <authorList>
            <person name="Varghese N."/>
            <person name="Submissions S."/>
        </authorList>
    </citation>
    <scope>NUCLEOTIDE SEQUENCE [LARGE SCALE GENOMIC DNA]</scope>
    <source>
        <strain evidence="8 9">VKM Ac-1787</strain>
    </source>
</reference>
<keyword evidence="8" id="KW-0762">Sugar transport</keyword>
<dbReference type="Proteomes" id="UP000190827">
    <property type="component" value="Unassembled WGS sequence"/>
</dbReference>
<keyword evidence="1" id="KW-0813">Transport</keyword>
<evidence type="ECO:0000256" key="4">
    <source>
        <dbReference type="ARBA" id="ARBA00022840"/>
    </source>
</evidence>
<dbReference type="InterPro" id="IPR050107">
    <property type="entry name" value="ABC_carbohydrate_import_ATPase"/>
</dbReference>
<dbReference type="PANTHER" id="PTHR43790:SF3">
    <property type="entry name" value="D-ALLOSE IMPORT ATP-BINDING PROTEIN ALSA-RELATED"/>
    <property type="match status" value="1"/>
</dbReference>
<sequence>MDIHHGGESTGDLAGALASVRGGEATAEPDSSSVPPAALAILRDGRPLLEVPFGTVHAVLGPVPVLRHLIARLSGTSTGPRGAARVSGSETVLVAGSPARLSSRAASSASGVAVVTAGQAISWSQTIGENVLLGSERVAGLRETVTRLLRGPSGDRTSVGRSDAERIHRALGVVGLDRSPTDSAGALSVVERRLVELARAVAAEASLIVIDDSGPALRADEVERWRQAMVEVARAPRTADPAPGVLLATGAVTRLASVASAATVIAVGGDPSPPIRLSAVDGEREVVAALAAGVGGVDVSHPVAGGSSTSDGASSTAAPVTAAGLAVEHWTASHPADPERIVVDDLSFTCAPGEVLGLFGPPDSGAGEVLLSVFGRSYGARTRGSVALDGAAVDVSTTDLARAAGVLYTTEHPIRFDLSFLGGVPSSVSPDALTRMVRLGVADPRRDYRATTVPSGLVAALPGVHRGPDADQFTESLRIIADTGARAVLLAEPFGATGAPGSEDGRRRAERCALIRSLGASGRAVVVSSEDPAALAAVCDRVVAVRAGRIVGTVGAADAPDSEPLDTRAVIEAMGGLA</sequence>
<dbReference type="PANTHER" id="PTHR43790">
    <property type="entry name" value="CARBOHYDRATE TRANSPORT ATP-BINDING PROTEIN MG119-RELATED"/>
    <property type="match status" value="1"/>
</dbReference>
<evidence type="ECO:0000256" key="2">
    <source>
        <dbReference type="ARBA" id="ARBA00022475"/>
    </source>
</evidence>
<proteinExistence type="predicted"/>
<comment type="caution">
    <text evidence="8">The sequence shown here is derived from an EMBL/GenBank/DDBJ whole genome shotgun (WGS) entry which is preliminary data.</text>
</comment>
<evidence type="ECO:0000313" key="9">
    <source>
        <dbReference type="Proteomes" id="UP000190827"/>
    </source>
</evidence>
<dbReference type="EMBL" id="FUZO01000002">
    <property type="protein sequence ID" value="SKC70107.1"/>
    <property type="molecule type" value="Genomic_DNA"/>
</dbReference>
<keyword evidence="9" id="KW-1185">Reference proteome</keyword>
<gene>
    <name evidence="8" type="ORF">SAMN06295973_3085</name>
</gene>
<keyword evidence="6" id="KW-0472">Membrane</keyword>
<evidence type="ECO:0000259" key="7">
    <source>
        <dbReference type="PROSITE" id="PS50893"/>
    </source>
</evidence>
<protein>
    <submittedName>
        <fullName evidence="8">ABC-type sugar transport system, ATPase component</fullName>
    </submittedName>
</protein>
<name>A0ABY1LRS0_9MICO</name>
<accession>A0ABY1LRS0</accession>
<evidence type="ECO:0000256" key="6">
    <source>
        <dbReference type="ARBA" id="ARBA00023136"/>
    </source>
</evidence>
<evidence type="ECO:0000313" key="8">
    <source>
        <dbReference type="EMBL" id="SKC70107.1"/>
    </source>
</evidence>
<dbReference type="RefSeq" id="WP_079706777.1">
    <property type="nucleotide sequence ID" value="NZ_FUZO01000002.1"/>
</dbReference>
<keyword evidence="2" id="KW-1003">Cell membrane</keyword>
<dbReference type="InterPro" id="IPR003439">
    <property type="entry name" value="ABC_transporter-like_ATP-bd"/>
</dbReference>
<organism evidence="8 9">
    <name type="scientific">Plantibacter cousiniae</name>
    <name type="common">nom. nud.</name>
    <dbReference type="NCBI Taxonomy" id="199709"/>
    <lineage>
        <taxon>Bacteria</taxon>
        <taxon>Bacillati</taxon>
        <taxon>Actinomycetota</taxon>
        <taxon>Actinomycetes</taxon>
        <taxon>Micrococcales</taxon>
        <taxon>Microbacteriaceae</taxon>
        <taxon>Plantibacter</taxon>
    </lineage>
</organism>
<dbReference type="PROSITE" id="PS50893">
    <property type="entry name" value="ABC_TRANSPORTER_2"/>
    <property type="match status" value="1"/>
</dbReference>
<evidence type="ECO:0000256" key="1">
    <source>
        <dbReference type="ARBA" id="ARBA00022448"/>
    </source>
</evidence>
<dbReference type="Gene3D" id="3.40.50.300">
    <property type="entry name" value="P-loop containing nucleotide triphosphate hydrolases"/>
    <property type="match status" value="2"/>
</dbReference>
<keyword evidence="4" id="KW-0067">ATP-binding</keyword>
<keyword evidence="3" id="KW-0547">Nucleotide-binding</keyword>
<keyword evidence="5" id="KW-1278">Translocase</keyword>
<evidence type="ECO:0000256" key="5">
    <source>
        <dbReference type="ARBA" id="ARBA00022967"/>
    </source>
</evidence>
<feature type="domain" description="ABC transporter" evidence="7">
    <location>
        <begin position="51"/>
        <end position="292"/>
    </location>
</feature>
<dbReference type="InterPro" id="IPR027417">
    <property type="entry name" value="P-loop_NTPase"/>
</dbReference>
<evidence type="ECO:0000256" key="3">
    <source>
        <dbReference type="ARBA" id="ARBA00022741"/>
    </source>
</evidence>